<dbReference type="InterPro" id="IPR002734">
    <property type="entry name" value="RibDG_C"/>
</dbReference>
<dbReference type="GO" id="GO:0008703">
    <property type="term" value="F:5-amino-6-(5-phosphoribosylamino)uracil reductase activity"/>
    <property type="evidence" value="ECO:0007669"/>
    <property type="project" value="InterPro"/>
</dbReference>
<dbReference type="Proteomes" id="UP000272474">
    <property type="component" value="Unassembled WGS sequence"/>
</dbReference>
<comment type="caution">
    <text evidence="2">The sequence shown here is derived from an EMBL/GenBank/DDBJ whole genome shotgun (WGS) entry which is preliminary data.</text>
</comment>
<dbReference type="PANTHER" id="PTHR38011:SF12">
    <property type="entry name" value="BIFUNCTIONAL DEAMINASE-REDUCTASE DOMAIN PROTEIN"/>
    <property type="match status" value="1"/>
</dbReference>
<proteinExistence type="predicted"/>
<name>A0A3A9YLJ8_9ACTN</name>
<keyword evidence="3" id="KW-1185">Reference proteome</keyword>
<dbReference type="RefSeq" id="WP_120684738.1">
    <property type="nucleotide sequence ID" value="NZ_RBAL01000027.1"/>
</dbReference>
<dbReference type="GO" id="GO:0009231">
    <property type="term" value="P:riboflavin biosynthetic process"/>
    <property type="evidence" value="ECO:0007669"/>
    <property type="project" value="InterPro"/>
</dbReference>
<dbReference type="PANTHER" id="PTHR38011">
    <property type="entry name" value="DIHYDROFOLATE REDUCTASE FAMILY PROTEIN (AFU_ORTHOLOGUE AFUA_8G06820)"/>
    <property type="match status" value="1"/>
</dbReference>
<dbReference type="OrthoDB" id="2313602at2"/>
<dbReference type="SUPFAM" id="SSF53597">
    <property type="entry name" value="Dihydrofolate reductase-like"/>
    <property type="match status" value="1"/>
</dbReference>
<sequence length="206" mass="21487">MGVVAVDISISLDGFVTAPGAGPEHGLGLGGEVLHEWALGGSTPADAALLDASYAATGAVVMGRRLFDVVDGPHGWRDDLGYGAERDQSAAPPCFVLTHRPPAGIRLRTPSFFFVTEGIERAVELARAAAGERDVVVMGGADVCAQCVAAGLAEEIRIHLAPVLLGGGIRLFEHLGGPPRRLRIAEVTESPRATHLRYQVGGEARP</sequence>
<dbReference type="Gene3D" id="3.40.430.10">
    <property type="entry name" value="Dihydrofolate Reductase, subunit A"/>
    <property type="match status" value="1"/>
</dbReference>
<reference evidence="2 3" key="1">
    <citation type="journal article" date="2014" name="Int. J. Syst. Evol. Microbiol.">
        <title>Streptomyces hoynatensis sp. nov., isolated from deep marine sediment.</title>
        <authorList>
            <person name="Veyisoglu A."/>
            <person name="Sahin N."/>
        </authorList>
    </citation>
    <scope>NUCLEOTIDE SEQUENCE [LARGE SCALE GENOMIC DNA]</scope>
    <source>
        <strain evidence="2 3">KCTC 29097</strain>
    </source>
</reference>
<dbReference type="InterPro" id="IPR050765">
    <property type="entry name" value="Riboflavin_Biosynth_HTPR"/>
</dbReference>
<organism evidence="2 3">
    <name type="scientific">Streptomyces hoynatensis</name>
    <dbReference type="NCBI Taxonomy" id="1141874"/>
    <lineage>
        <taxon>Bacteria</taxon>
        <taxon>Bacillati</taxon>
        <taxon>Actinomycetota</taxon>
        <taxon>Actinomycetes</taxon>
        <taxon>Kitasatosporales</taxon>
        <taxon>Streptomycetaceae</taxon>
        <taxon>Streptomyces</taxon>
    </lineage>
</organism>
<evidence type="ECO:0000313" key="2">
    <source>
        <dbReference type="EMBL" id="RKN37213.1"/>
    </source>
</evidence>
<dbReference type="InterPro" id="IPR024072">
    <property type="entry name" value="DHFR-like_dom_sf"/>
</dbReference>
<dbReference type="Pfam" id="PF01872">
    <property type="entry name" value="RibD_C"/>
    <property type="match status" value="1"/>
</dbReference>
<evidence type="ECO:0000259" key="1">
    <source>
        <dbReference type="Pfam" id="PF01872"/>
    </source>
</evidence>
<dbReference type="EMBL" id="RBAL01000027">
    <property type="protein sequence ID" value="RKN37213.1"/>
    <property type="molecule type" value="Genomic_DNA"/>
</dbReference>
<protein>
    <submittedName>
        <fullName evidence="2">Dihydrofolate reductase</fullName>
    </submittedName>
</protein>
<feature type="domain" description="Bacterial bifunctional deaminase-reductase C-terminal" evidence="1">
    <location>
        <begin position="4"/>
        <end position="192"/>
    </location>
</feature>
<gene>
    <name evidence="2" type="ORF">D7294_28785</name>
</gene>
<accession>A0A3A9YLJ8</accession>
<evidence type="ECO:0000313" key="3">
    <source>
        <dbReference type="Proteomes" id="UP000272474"/>
    </source>
</evidence>
<dbReference type="AlphaFoldDB" id="A0A3A9YLJ8"/>